<dbReference type="InterPro" id="IPR000212">
    <property type="entry name" value="DNA_helicase_UvrD/REP"/>
</dbReference>
<dbReference type="GO" id="GO:0005524">
    <property type="term" value="F:ATP binding"/>
    <property type="evidence" value="ECO:0007669"/>
    <property type="project" value="InterPro"/>
</dbReference>
<dbReference type="EMBL" id="QLYX01000027">
    <property type="protein sequence ID" value="RAY10646.1"/>
    <property type="molecule type" value="Genomic_DNA"/>
</dbReference>
<gene>
    <name evidence="1" type="ORF">DPM19_34365</name>
</gene>
<organism evidence="1 2">
    <name type="scientific">Actinomadura craniellae</name>
    <dbReference type="NCBI Taxonomy" id="2231787"/>
    <lineage>
        <taxon>Bacteria</taxon>
        <taxon>Bacillati</taxon>
        <taxon>Actinomycetota</taxon>
        <taxon>Actinomycetes</taxon>
        <taxon>Streptosporangiales</taxon>
        <taxon>Thermomonosporaceae</taxon>
        <taxon>Actinomadura</taxon>
    </lineage>
</organism>
<dbReference type="GO" id="GO:0003677">
    <property type="term" value="F:DNA binding"/>
    <property type="evidence" value="ECO:0007669"/>
    <property type="project" value="InterPro"/>
</dbReference>
<proteinExistence type="predicted"/>
<dbReference type="Proteomes" id="UP000251891">
    <property type="component" value="Unassembled WGS sequence"/>
</dbReference>
<dbReference type="PANTHER" id="PTHR11070">
    <property type="entry name" value="UVRD / RECB / PCRA DNA HELICASE FAMILY MEMBER"/>
    <property type="match status" value="1"/>
</dbReference>
<evidence type="ECO:0000313" key="1">
    <source>
        <dbReference type="EMBL" id="RAY10646.1"/>
    </source>
</evidence>
<sequence length="381" mass="43428">MQRWRQRAKGSGGFEVRLPAFEDLSKEQDLIYNLDLDGNYLVTGPPGTGKSVMALYRAQVLSFDDREPAVLMYNNVLQQYTEQAAGQIEAGGFVTTYHKWLWRFWRERYRGSIPTLASSSYDPDWDEIWKQFAAKPVDQAVLRDVLVDEGQDLPLDFFRLSRFLAKNITVFADENQQLWDQNTTIDEIVKAVKPKEQLELKRNYRNTAEIAAVAAKYYSGSPTGIPDPPTRHGEQPTLRHYASDEELADFIARYVKVRTNLTIGIACASKRLQMRMMRLLGERKLPVPVQTYVSGDKQHNRLDFDVPAVTIVNFKSLKGLEFDTLFVPELQRVTADPTSAATRMLFYVVMSRARDELHLSYSGHGGVPAILNDVKGLVREL</sequence>
<dbReference type="PANTHER" id="PTHR11070:SF17">
    <property type="entry name" value="DNA HELICASE IV"/>
    <property type="match status" value="1"/>
</dbReference>
<dbReference type="GO" id="GO:0000725">
    <property type="term" value="P:recombinational repair"/>
    <property type="evidence" value="ECO:0007669"/>
    <property type="project" value="TreeGrafter"/>
</dbReference>
<protein>
    <submittedName>
        <fullName evidence="1">Uncharacterized protein</fullName>
    </submittedName>
</protein>
<keyword evidence="2" id="KW-1185">Reference proteome</keyword>
<reference evidence="1 2" key="1">
    <citation type="submission" date="2018-06" db="EMBL/GenBank/DDBJ databases">
        <title>Actinomadura craniellae sp. nov. isolated from marine sponge Craniella sp.</title>
        <authorList>
            <person name="Li L."/>
            <person name="Xu Q.H."/>
            <person name="Lin H.W."/>
            <person name="Lu Y.H."/>
        </authorList>
    </citation>
    <scope>NUCLEOTIDE SEQUENCE [LARGE SCALE GENOMIC DNA]</scope>
    <source>
        <strain evidence="1 2">LHW63021</strain>
    </source>
</reference>
<dbReference type="AlphaFoldDB" id="A0A365GV27"/>
<evidence type="ECO:0000313" key="2">
    <source>
        <dbReference type="Proteomes" id="UP000251891"/>
    </source>
</evidence>
<dbReference type="GO" id="GO:0005829">
    <property type="term" value="C:cytosol"/>
    <property type="evidence" value="ECO:0007669"/>
    <property type="project" value="TreeGrafter"/>
</dbReference>
<dbReference type="SUPFAM" id="SSF52540">
    <property type="entry name" value="P-loop containing nucleoside triphosphate hydrolases"/>
    <property type="match status" value="1"/>
</dbReference>
<dbReference type="GO" id="GO:0043138">
    <property type="term" value="F:3'-5' DNA helicase activity"/>
    <property type="evidence" value="ECO:0007669"/>
    <property type="project" value="TreeGrafter"/>
</dbReference>
<dbReference type="InterPro" id="IPR027417">
    <property type="entry name" value="P-loop_NTPase"/>
</dbReference>
<dbReference type="Gene3D" id="3.40.50.300">
    <property type="entry name" value="P-loop containing nucleotide triphosphate hydrolases"/>
    <property type="match status" value="2"/>
</dbReference>
<accession>A0A365GV27</accession>
<name>A0A365GV27_9ACTN</name>
<comment type="caution">
    <text evidence="1">The sequence shown here is derived from an EMBL/GenBank/DDBJ whole genome shotgun (WGS) entry which is preliminary data.</text>
</comment>